<protein>
    <submittedName>
        <fullName evidence="3">Uncharacterized protein</fullName>
    </submittedName>
</protein>
<keyword evidence="2" id="KW-1133">Transmembrane helix</keyword>
<feature type="transmembrane region" description="Helical" evidence="2">
    <location>
        <begin position="16"/>
        <end position="37"/>
    </location>
</feature>
<evidence type="ECO:0000313" key="3">
    <source>
        <dbReference type="EMBL" id="UVW35010.1"/>
    </source>
</evidence>
<accession>A0ABY5TNS7</accession>
<evidence type="ECO:0000256" key="2">
    <source>
        <dbReference type="SAM" id="Phobius"/>
    </source>
</evidence>
<dbReference type="EMBL" id="CP103416">
    <property type="protein sequence ID" value="UVW35010.1"/>
    <property type="molecule type" value="Genomic_DNA"/>
</dbReference>
<organism evidence="3 4">
    <name type="scientific">SAR92 clade bacterium H455</name>
    <dbReference type="NCBI Taxonomy" id="2974818"/>
    <lineage>
        <taxon>Bacteria</taxon>
        <taxon>Pseudomonadati</taxon>
        <taxon>Pseudomonadota</taxon>
        <taxon>Gammaproteobacteria</taxon>
        <taxon>Cellvibrionales</taxon>
        <taxon>Porticoccaceae</taxon>
        <taxon>SAR92 clade</taxon>
    </lineage>
</organism>
<evidence type="ECO:0000313" key="4">
    <source>
        <dbReference type="Proteomes" id="UP001059934"/>
    </source>
</evidence>
<evidence type="ECO:0000256" key="1">
    <source>
        <dbReference type="SAM" id="Coils"/>
    </source>
</evidence>
<keyword evidence="2" id="KW-0812">Transmembrane</keyword>
<keyword evidence="1" id="KW-0175">Coiled coil</keyword>
<dbReference type="InterPro" id="IPR046703">
    <property type="entry name" value="DUF6776"/>
</dbReference>
<dbReference type="Pfam" id="PF20567">
    <property type="entry name" value="DUF6776"/>
    <property type="match status" value="1"/>
</dbReference>
<proteinExistence type="predicted"/>
<keyword evidence="4" id="KW-1185">Reference proteome</keyword>
<dbReference type="Proteomes" id="UP001059934">
    <property type="component" value="Chromosome"/>
</dbReference>
<reference evidence="3" key="1">
    <citation type="submission" date="2022-08" db="EMBL/GenBank/DDBJ databases">
        <title>Catabolic pathway analysis in culturable SAR92 clade bacteria reveals their overlooked roles in DMSP degradation in coastal seas.</title>
        <authorList>
            <person name="He X."/>
            <person name="Zhang X."/>
            <person name="Zhang Y."/>
        </authorList>
    </citation>
    <scope>NUCLEOTIDE SEQUENCE</scope>
    <source>
        <strain evidence="3">H455</strain>
    </source>
</reference>
<feature type="coiled-coil region" evidence="1">
    <location>
        <begin position="49"/>
        <end position="76"/>
    </location>
</feature>
<gene>
    <name evidence="3" type="ORF">NYF23_00030</name>
</gene>
<keyword evidence="2" id="KW-0472">Membrane</keyword>
<name>A0ABY5TNS7_9GAMM</name>
<sequence>MPKAKPVVVSYEPRQIYLAAAACCGLLLSALFLGKFWGGQTFTQKMSDKNRLELLVEELNATVTDQQEELSRIRLSSRVDVAALENSRQEMILLQRSIYKRDEELKLYRELLRDKDQPDGLSVADLRLNVLDDGRIDYRWVARQKTAKMKTLQVLGELYLVGIKDGEPVEISFQDLDSEIAEFPLRLGFKYFSINRGLLKLPENFEPQQVRIILRYPWRENAQFDKRFDWKVDG</sequence>